<accession>C4IZN0</accession>
<organism evidence="1">
    <name type="scientific">Zea mays</name>
    <name type="common">Maize</name>
    <dbReference type="NCBI Taxonomy" id="4577"/>
    <lineage>
        <taxon>Eukaryota</taxon>
        <taxon>Viridiplantae</taxon>
        <taxon>Streptophyta</taxon>
        <taxon>Embryophyta</taxon>
        <taxon>Tracheophyta</taxon>
        <taxon>Spermatophyta</taxon>
        <taxon>Magnoliopsida</taxon>
        <taxon>Liliopsida</taxon>
        <taxon>Poales</taxon>
        <taxon>Poaceae</taxon>
        <taxon>PACMAD clade</taxon>
        <taxon>Panicoideae</taxon>
        <taxon>Andropogonodae</taxon>
        <taxon>Andropogoneae</taxon>
        <taxon>Tripsacinae</taxon>
        <taxon>Zea</taxon>
    </lineage>
</organism>
<proteinExistence type="evidence at transcript level"/>
<reference evidence="1" key="1">
    <citation type="journal article" date="2009" name="PLoS Genet.">
        <title>Sequencing, mapping, and analysis of 27,455 maize full-length cDNAs.</title>
        <authorList>
            <person name="Soderlund C."/>
            <person name="Descour A."/>
            <person name="Kudrna D."/>
            <person name="Bomhoff M."/>
            <person name="Boyd L."/>
            <person name="Currie J."/>
            <person name="Angelova A."/>
            <person name="Collura K."/>
            <person name="Wissotski M."/>
            <person name="Ashley E."/>
            <person name="Morrow D."/>
            <person name="Fernandes J."/>
            <person name="Walbot V."/>
            <person name="Yu Y."/>
        </authorList>
    </citation>
    <scope>NUCLEOTIDE SEQUENCE</scope>
    <source>
        <strain evidence="1">B73</strain>
    </source>
</reference>
<protein>
    <submittedName>
        <fullName evidence="1">Uncharacterized protein</fullName>
    </submittedName>
</protein>
<name>C4IZN0_MAIZE</name>
<dbReference type="AlphaFoldDB" id="C4IZN0"/>
<evidence type="ECO:0000313" key="1">
    <source>
        <dbReference type="EMBL" id="ACR34380.1"/>
    </source>
</evidence>
<sequence length="57" mass="6642">MSVLSKYIFFFKKNFNVSTYEVSRNKIWVTRTAQLVEISTIALGLTSPGHPNHFREH</sequence>
<reference evidence="1" key="2">
    <citation type="submission" date="2012-06" db="EMBL/GenBank/DDBJ databases">
        <authorList>
            <person name="Yu Y."/>
            <person name="Currie J."/>
            <person name="Lomeli R."/>
            <person name="Angelova A."/>
            <person name="Collura K."/>
            <person name="Wissotski M."/>
            <person name="Campos D."/>
            <person name="Kudrna D."/>
            <person name="Golser W."/>
            <person name="Ashely E."/>
            <person name="Descour A."/>
            <person name="Fernandes J."/>
            <person name="Soderlund C."/>
            <person name="Walbot V."/>
        </authorList>
    </citation>
    <scope>NUCLEOTIDE SEQUENCE</scope>
    <source>
        <strain evidence="1">B73</strain>
    </source>
</reference>
<dbReference type="EMBL" id="BT084027">
    <property type="protein sequence ID" value="ACR34380.1"/>
    <property type="molecule type" value="mRNA"/>
</dbReference>